<reference evidence="1" key="1">
    <citation type="submission" date="2021-01" db="EMBL/GenBank/DDBJ databases">
        <title>Fulvivirga kasyanovii gen. nov., sp nov., a novel member of the phylum Bacteroidetes isolated from seawater in a mussel farm.</title>
        <authorList>
            <person name="Zhao L.-H."/>
            <person name="Wang Z.-J."/>
        </authorList>
    </citation>
    <scope>NUCLEOTIDE SEQUENCE</scope>
    <source>
        <strain evidence="1">2943</strain>
    </source>
</reference>
<evidence type="ECO:0000313" key="1">
    <source>
        <dbReference type="EMBL" id="MBL3655718.1"/>
    </source>
</evidence>
<accession>A0A937JXR4</accession>
<keyword evidence="2" id="KW-1185">Reference proteome</keyword>
<sequence length="159" mass="18573">MKYSIRYFLFSMTLILSCSTPKEKEEKVDASEPLPLQQTLLGEWRNLTLEVTISDADSDSYLHVPEGKWEEVFQVKPVRTTFNSDSTYTSEYRSLEDSVIMVNTGIWYIEDDSLVYINRGQKFKYQVLLEDDEAIFKGYVDWDGDGEVDDFYNGKQKKQ</sequence>
<name>A0A937JXR4_9BACT</name>
<dbReference type="AlphaFoldDB" id="A0A937JXR4"/>
<dbReference type="EMBL" id="JAESIY010000003">
    <property type="protein sequence ID" value="MBL3655718.1"/>
    <property type="molecule type" value="Genomic_DNA"/>
</dbReference>
<comment type="caution">
    <text evidence="1">The sequence shown here is derived from an EMBL/GenBank/DDBJ whole genome shotgun (WGS) entry which is preliminary data.</text>
</comment>
<protein>
    <recommendedName>
        <fullName evidence="3">Lipocalin-like domain-containing protein</fullName>
    </recommendedName>
</protein>
<organism evidence="1 2">
    <name type="scientific">Fulvivirga sediminis</name>
    <dbReference type="NCBI Taxonomy" id="2803949"/>
    <lineage>
        <taxon>Bacteria</taxon>
        <taxon>Pseudomonadati</taxon>
        <taxon>Bacteroidota</taxon>
        <taxon>Cytophagia</taxon>
        <taxon>Cytophagales</taxon>
        <taxon>Fulvivirgaceae</taxon>
        <taxon>Fulvivirga</taxon>
    </lineage>
</organism>
<dbReference type="RefSeq" id="WP_202243403.1">
    <property type="nucleotide sequence ID" value="NZ_JAESIY010000003.1"/>
</dbReference>
<evidence type="ECO:0000313" key="2">
    <source>
        <dbReference type="Proteomes" id="UP000659388"/>
    </source>
</evidence>
<dbReference type="Proteomes" id="UP000659388">
    <property type="component" value="Unassembled WGS sequence"/>
</dbReference>
<evidence type="ECO:0008006" key="3">
    <source>
        <dbReference type="Google" id="ProtNLM"/>
    </source>
</evidence>
<gene>
    <name evidence="1" type="ORF">JL102_06235</name>
</gene>
<proteinExistence type="predicted"/>
<dbReference type="PROSITE" id="PS51257">
    <property type="entry name" value="PROKAR_LIPOPROTEIN"/>
    <property type="match status" value="1"/>
</dbReference>